<dbReference type="Proteomes" id="UP001500037">
    <property type="component" value="Unassembled WGS sequence"/>
</dbReference>
<dbReference type="PANTHER" id="PTHR42760">
    <property type="entry name" value="SHORT-CHAIN DEHYDROGENASES/REDUCTASES FAMILY MEMBER"/>
    <property type="match status" value="1"/>
</dbReference>
<dbReference type="PROSITE" id="PS00061">
    <property type="entry name" value="ADH_SHORT"/>
    <property type="match status" value="1"/>
</dbReference>
<dbReference type="EMBL" id="BAAALF010000017">
    <property type="protein sequence ID" value="GAA1225996.1"/>
    <property type="molecule type" value="Genomic_DNA"/>
</dbReference>
<dbReference type="Pfam" id="PF13561">
    <property type="entry name" value="adh_short_C2"/>
    <property type="match status" value="1"/>
</dbReference>
<dbReference type="InterPro" id="IPR036291">
    <property type="entry name" value="NAD(P)-bd_dom_sf"/>
</dbReference>
<name>A0ABP4GI21_9ACTN</name>
<dbReference type="PRINTS" id="PR00081">
    <property type="entry name" value="GDHRDH"/>
</dbReference>
<evidence type="ECO:0000256" key="2">
    <source>
        <dbReference type="SAM" id="MobiDB-lite"/>
    </source>
</evidence>
<evidence type="ECO:0000256" key="1">
    <source>
        <dbReference type="ARBA" id="ARBA00006484"/>
    </source>
</evidence>
<reference evidence="4" key="1">
    <citation type="journal article" date="2019" name="Int. J. Syst. Evol. Microbiol.">
        <title>The Global Catalogue of Microorganisms (GCM) 10K type strain sequencing project: providing services to taxonomists for standard genome sequencing and annotation.</title>
        <authorList>
            <consortium name="The Broad Institute Genomics Platform"/>
            <consortium name="The Broad Institute Genome Sequencing Center for Infectious Disease"/>
            <person name="Wu L."/>
            <person name="Ma J."/>
        </authorList>
    </citation>
    <scope>NUCLEOTIDE SEQUENCE [LARGE SCALE GENOMIC DNA]</scope>
    <source>
        <strain evidence="4">JCM 13004</strain>
    </source>
</reference>
<organism evidence="3 4">
    <name type="scientific">Kitasatospora nipponensis</name>
    <dbReference type="NCBI Taxonomy" id="258049"/>
    <lineage>
        <taxon>Bacteria</taxon>
        <taxon>Bacillati</taxon>
        <taxon>Actinomycetota</taxon>
        <taxon>Actinomycetes</taxon>
        <taxon>Kitasatosporales</taxon>
        <taxon>Streptomycetaceae</taxon>
        <taxon>Kitasatospora</taxon>
    </lineage>
</organism>
<accession>A0ABP4GI21</accession>
<protein>
    <submittedName>
        <fullName evidence="3">3-oxoacyl-ACP reductase FabG</fullName>
    </submittedName>
</protein>
<keyword evidence="4" id="KW-1185">Reference proteome</keyword>
<dbReference type="InterPro" id="IPR020904">
    <property type="entry name" value="Sc_DH/Rdtase_CS"/>
</dbReference>
<dbReference type="CDD" id="cd05233">
    <property type="entry name" value="SDR_c"/>
    <property type="match status" value="1"/>
</dbReference>
<dbReference type="SUPFAM" id="SSF51735">
    <property type="entry name" value="NAD(P)-binding Rossmann-fold domains"/>
    <property type="match status" value="1"/>
</dbReference>
<dbReference type="Gene3D" id="3.40.50.720">
    <property type="entry name" value="NAD(P)-binding Rossmann-like Domain"/>
    <property type="match status" value="1"/>
</dbReference>
<sequence>MQSPLDITDTGTGPDAGPETAPHYPDLAGKVALVTGGSRGIGAATCRALAANGVRVAVGGRDAAALGAVVGAIEAAGGTALAAPADVTDPAAVDRLRATAERALGPVDILAPFAGGQGMPTPTVQLPPERWRSVLDADLTSVFLTVSAFLPGMIERGSGTVITMASTAGRTPSGANVAYAVAKAGVLMLSRHLAAEVGPHGIRVNCLSPSAVLNDRMRTSMSAEQLAGLAAAFPLGRIGRAHDVAQAVLFLASEASSWITGATLDLTGGRVIL</sequence>
<dbReference type="InterPro" id="IPR002347">
    <property type="entry name" value="SDR_fam"/>
</dbReference>
<dbReference type="PRINTS" id="PR00080">
    <property type="entry name" value="SDRFAMILY"/>
</dbReference>
<dbReference type="RefSeq" id="WP_344440497.1">
    <property type="nucleotide sequence ID" value="NZ_BAAALF010000017.1"/>
</dbReference>
<gene>
    <name evidence="3" type="ORF">GCM10009665_15600</name>
</gene>
<dbReference type="PANTHER" id="PTHR42760:SF40">
    <property type="entry name" value="3-OXOACYL-[ACYL-CARRIER-PROTEIN] REDUCTASE, CHLOROPLASTIC"/>
    <property type="match status" value="1"/>
</dbReference>
<comment type="caution">
    <text evidence="3">The sequence shown here is derived from an EMBL/GenBank/DDBJ whole genome shotgun (WGS) entry which is preliminary data.</text>
</comment>
<feature type="region of interest" description="Disordered" evidence="2">
    <location>
        <begin position="1"/>
        <end position="22"/>
    </location>
</feature>
<proteinExistence type="inferred from homology"/>
<evidence type="ECO:0000313" key="4">
    <source>
        <dbReference type="Proteomes" id="UP001500037"/>
    </source>
</evidence>
<evidence type="ECO:0000313" key="3">
    <source>
        <dbReference type="EMBL" id="GAA1225996.1"/>
    </source>
</evidence>
<feature type="compositionally biased region" description="Polar residues" evidence="2">
    <location>
        <begin position="1"/>
        <end position="11"/>
    </location>
</feature>
<comment type="similarity">
    <text evidence="1">Belongs to the short-chain dehydrogenases/reductases (SDR) family.</text>
</comment>